<protein>
    <recommendedName>
        <fullName evidence="9">SSD domain-containing protein</fullName>
    </recommendedName>
</protein>
<feature type="transmembrane region" description="Helical" evidence="8">
    <location>
        <begin position="327"/>
        <end position="354"/>
    </location>
</feature>
<dbReference type="InterPro" id="IPR000731">
    <property type="entry name" value="SSD"/>
</dbReference>
<evidence type="ECO:0000256" key="4">
    <source>
        <dbReference type="ARBA" id="ARBA00022692"/>
    </source>
</evidence>
<dbReference type="EMBL" id="NBCO01000034">
    <property type="protein sequence ID" value="ORC85615.1"/>
    <property type="molecule type" value="Genomic_DNA"/>
</dbReference>
<dbReference type="STRING" id="67003.A0A1X0NLN2"/>
<comment type="similarity">
    <text evidence="2">Belongs to the resistance-nodulation-cell division (RND) (TC 2.A.6) family. MmpL subfamily.</text>
</comment>
<keyword evidence="4 8" id="KW-0812">Transmembrane</keyword>
<dbReference type="GeneID" id="39988905"/>
<feature type="transmembrane region" description="Helical" evidence="8">
    <location>
        <begin position="757"/>
        <end position="777"/>
    </location>
</feature>
<comment type="subcellular location">
    <subcellularLocation>
        <location evidence="1">Cell membrane</location>
        <topology evidence="1">Multi-pass membrane protein</topology>
    </subcellularLocation>
</comment>
<evidence type="ECO:0000313" key="10">
    <source>
        <dbReference type="EMBL" id="ORC85615.1"/>
    </source>
</evidence>
<evidence type="ECO:0000256" key="6">
    <source>
        <dbReference type="ARBA" id="ARBA00023136"/>
    </source>
</evidence>
<feature type="transmembrane region" description="Helical" evidence="8">
    <location>
        <begin position="689"/>
        <end position="709"/>
    </location>
</feature>
<feature type="transmembrane region" description="Helical" evidence="8">
    <location>
        <begin position="487"/>
        <end position="505"/>
    </location>
</feature>
<evidence type="ECO:0000256" key="2">
    <source>
        <dbReference type="ARBA" id="ARBA00010157"/>
    </source>
</evidence>
<comment type="caution">
    <text evidence="10">The sequence shown here is derived from an EMBL/GenBank/DDBJ whole genome shotgun (WGS) entry which is preliminary data.</text>
</comment>
<feature type="region of interest" description="Disordered" evidence="7">
    <location>
        <begin position="887"/>
        <end position="942"/>
    </location>
</feature>
<organism evidence="10 11">
    <name type="scientific">Trypanosoma theileri</name>
    <dbReference type="NCBI Taxonomy" id="67003"/>
    <lineage>
        <taxon>Eukaryota</taxon>
        <taxon>Discoba</taxon>
        <taxon>Euglenozoa</taxon>
        <taxon>Kinetoplastea</taxon>
        <taxon>Metakinetoplastina</taxon>
        <taxon>Trypanosomatida</taxon>
        <taxon>Trypanosomatidae</taxon>
        <taxon>Trypanosoma</taxon>
    </lineage>
</organism>
<dbReference type="PANTHER" id="PTHR33406:SF6">
    <property type="entry name" value="MEMBRANE PROTEIN YDGH-RELATED"/>
    <property type="match status" value="1"/>
</dbReference>
<proteinExistence type="inferred from homology"/>
<feature type="transmembrane region" description="Helical" evidence="8">
    <location>
        <begin position="806"/>
        <end position="833"/>
    </location>
</feature>
<feature type="domain" description="SSD" evidence="9">
    <location>
        <begin position="761"/>
        <end position="857"/>
    </location>
</feature>
<dbReference type="InterPro" id="IPR004869">
    <property type="entry name" value="MMPL_dom"/>
</dbReference>
<keyword evidence="11" id="KW-1185">Reference proteome</keyword>
<dbReference type="AlphaFoldDB" id="A0A1X0NLN2"/>
<feature type="transmembrane region" description="Helical" evidence="8">
    <location>
        <begin position="195"/>
        <end position="212"/>
    </location>
</feature>
<dbReference type="PROSITE" id="PS50156">
    <property type="entry name" value="SSD"/>
    <property type="match status" value="1"/>
</dbReference>
<feature type="compositionally biased region" description="Acidic residues" evidence="7">
    <location>
        <begin position="904"/>
        <end position="924"/>
    </location>
</feature>
<keyword evidence="6 8" id="KW-0472">Membrane</keyword>
<dbReference type="Proteomes" id="UP000192257">
    <property type="component" value="Unassembled WGS sequence"/>
</dbReference>
<feature type="transmembrane region" description="Helical" evidence="8">
    <location>
        <begin position="845"/>
        <end position="866"/>
    </location>
</feature>
<dbReference type="Pfam" id="PF03176">
    <property type="entry name" value="MMPL"/>
    <property type="match status" value="2"/>
</dbReference>
<feature type="compositionally biased region" description="Polar residues" evidence="7">
    <location>
        <begin position="428"/>
        <end position="440"/>
    </location>
</feature>
<dbReference type="VEuPathDB" id="TriTrypDB:TM35_000342270"/>
<reference evidence="10 11" key="1">
    <citation type="submission" date="2017-03" db="EMBL/GenBank/DDBJ databases">
        <title>An alternative strategy for trypanosome survival in the mammalian bloodstream revealed through genome and transcriptome analysis of the ubiquitous bovine parasite Trypanosoma (Megatrypanum) theileri.</title>
        <authorList>
            <person name="Kelly S."/>
            <person name="Ivens A."/>
            <person name="Mott A."/>
            <person name="O'Neill E."/>
            <person name="Emms D."/>
            <person name="Macleod O."/>
            <person name="Voorheis P."/>
            <person name="Matthews J."/>
            <person name="Matthews K."/>
            <person name="Carrington M."/>
        </authorList>
    </citation>
    <scope>NUCLEOTIDE SEQUENCE [LARGE SCALE GENOMIC DNA]</scope>
    <source>
        <strain evidence="10">Edinburgh</strain>
    </source>
</reference>
<keyword evidence="5 8" id="KW-1133">Transmembrane helix</keyword>
<evidence type="ECO:0000259" key="9">
    <source>
        <dbReference type="PROSITE" id="PS50156"/>
    </source>
</evidence>
<evidence type="ECO:0000256" key="5">
    <source>
        <dbReference type="ARBA" id="ARBA00022989"/>
    </source>
</evidence>
<feature type="transmembrane region" description="Helical" evidence="8">
    <location>
        <begin position="219"/>
        <end position="237"/>
    </location>
</feature>
<dbReference type="InterPro" id="IPR050545">
    <property type="entry name" value="Mycobact_MmpL"/>
</dbReference>
<feature type="transmembrane region" description="Helical" evidence="8">
    <location>
        <begin position="716"/>
        <end position="737"/>
    </location>
</feature>
<keyword evidence="3" id="KW-1003">Cell membrane</keyword>
<dbReference type="Gene3D" id="1.20.1640.10">
    <property type="entry name" value="Multidrug efflux transporter AcrB transmembrane domain"/>
    <property type="match status" value="2"/>
</dbReference>
<evidence type="ECO:0000256" key="7">
    <source>
        <dbReference type="SAM" id="MobiDB-lite"/>
    </source>
</evidence>
<dbReference type="PRINTS" id="PR00702">
    <property type="entry name" value="ACRIFLAVINRP"/>
</dbReference>
<dbReference type="GO" id="GO:0005886">
    <property type="term" value="C:plasma membrane"/>
    <property type="evidence" value="ECO:0007669"/>
    <property type="project" value="UniProtKB-SubCell"/>
</dbReference>
<name>A0A1X0NLN2_9TRYP</name>
<feature type="region of interest" description="Disordered" evidence="7">
    <location>
        <begin position="397"/>
        <end position="440"/>
    </location>
</feature>
<dbReference type="OrthoDB" id="438641at2759"/>
<sequence length="942" mass="106231">MRKEKKIAIAIVLLCIILLPVGGFFAWKFINHTNLRYVAPKGTLPYFGEQLAKKYFPGELAGDPLYLLATSHNTSKSILKDPKFEAFSYYLRDQVKNESSSIFNSVHDIVGFFLVRDVGNVRDTFIGGKHNESSMLRFGIEHSGKGMTVIDAIKSLVDQWCEEHNVHFTREYTNIALLSQDASVGIVEDLERVDVISLPLAFLVLVYCVGSVRLLLIPALTLPSTVALAFSIMYPISFAVEVSSFAPELALGVVAAVSVDYSLFILTRFCEQVLQQELLLGCSEETEWVVVKNTAVLSAHNILVSGLTIAVAVGSLSFLPIDFLSTIGITMSIGVVCAVFLSLTIQPALLLTFYDFFAHPPTWTEWWEKISHCVYSLFSSSCCSCFPCCRHQRRPVKEQQQQQRGRGRGGGGGSSHEVTVSEEENETHIQYHSSETPKNYTPSASPLVDHLPIDHEITQADLEVAEYKRQISSPWFRIGQFSIHHPYIAILSVLLFGAPFFYFVTELRVDFNVFSEVPHKSPHSKVLEQIVSIIGGGSAIPFYIIFSVRGTYDVSFWNTDEMTNLMRSVIEAIVRRTGQTYSSITAPNMIENPIDKRVMWLGADESQGLYILNEDYQYLVNRTVYLEDKKTAYIILSPPVDPFGSGANKYLNTLRDIIHEHAAENVFFDYGITGASSASWCIMSKSVDFFPLQIGLILGGIFLFILFVFRTAILPIRMIFTVVYTIAVSLGVGVIVFQYKWLHPVWKALENVENYDFLIPIFSFMLLAALALDYDVFLMTRVIEFKTLGYTNEAAIAKAVWKTGPIISFAGLIMFVTIGSMVFSSVIMLSQFAVVCSAAVLLDTFVVRPFFVPALLSVVPASWLWWPRKFPELNRGVEDMRFDPNIVRQEEQKREEEEEGREKEEEEASSQQQQEEEEKQEEEGEERKKQQQKKRKNDLEAV</sequence>
<dbReference type="GO" id="GO:0022857">
    <property type="term" value="F:transmembrane transporter activity"/>
    <property type="evidence" value="ECO:0007669"/>
    <property type="project" value="InterPro"/>
</dbReference>
<feature type="compositionally biased region" description="Basic and acidic residues" evidence="7">
    <location>
        <begin position="887"/>
        <end position="903"/>
    </location>
</feature>
<evidence type="ECO:0000256" key="8">
    <source>
        <dbReference type="SAM" id="Phobius"/>
    </source>
</evidence>
<feature type="transmembrane region" description="Helical" evidence="8">
    <location>
        <begin position="302"/>
        <end position="321"/>
    </location>
</feature>
<dbReference type="SUPFAM" id="SSF82866">
    <property type="entry name" value="Multidrug efflux transporter AcrB transmembrane domain"/>
    <property type="match status" value="2"/>
</dbReference>
<gene>
    <name evidence="10" type="ORF">TM35_000342270</name>
</gene>
<dbReference type="PANTHER" id="PTHR33406">
    <property type="entry name" value="MEMBRANE PROTEIN MJ1562-RELATED"/>
    <property type="match status" value="1"/>
</dbReference>
<dbReference type="InterPro" id="IPR001036">
    <property type="entry name" value="Acrflvin-R"/>
</dbReference>
<evidence type="ECO:0000256" key="1">
    <source>
        <dbReference type="ARBA" id="ARBA00004651"/>
    </source>
</evidence>
<dbReference type="RefSeq" id="XP_028879681.1">
    <property type="nucleotide sequence ID" value="XM_029029125.1"/>
</dbReference>
<evidence type="ECO:0000313" key="11">
    <source>
        <dbReference type="Proteomes" id="UP000192257"/>
    </source>
</evidence>
<evidence type="ECO:0000256" key="3">
    <source>
        <dbReference type="ARBA" id="ARBA00022475"/>
    </source>
</evidence>
<accession>A0A1X0NLN2</accession>